<dbReference type="AlphaFoldDB" id="A0A5B0NGK2"/>
<sequence>MWLLTHPPSSRTHLTNLAMAIRPEVEPVHKMLVALVTRPLTTLRLPSTTSKRVTEGGLILNSLPTTRALIVVHTGTGVPLVPPSNKMKTFLPPTRQVAPLAVLPTKRHPQTIHPSAQNKFQLSGWRWVQLVMALFWILGQPTTGHLKITNGDGILTIPRVLYSLEMTSENQASEGRAIKPAPQRWAGGIARPFWRGGGVGVWEAGGSICLLP</sequence>
<protein>
    <submittedName>
        <fullName evidence="1">Uncharacterized protein</fullName>
    </submittedName>
</protein>
<dbReference type="Proteomes" id="UP000324748">
    <property type="component" value="Unassembled WGS sequence"/>
</dbReference>
<reference evidence="1 2" key="1">
    <citation type="submission" date="2019-05" db="EMBL/GenBank/DDBJ databases">
        <title>Emergence of the Ug99 lineage of the wheat stem rust pathogen through somatic hybridization.</title>
        <authorList>
            <person name="Li F."/>
            <person name="Upadhyaya N.M."/>
            <person name="Sperschneider J."/>
            <person name="Matny O."/>
            <person name="Nguyen-Phuc H."/>
            <person name="Mago R."/>
            <person name="Raley C."/>
            <person name="Miller M.E."/>
            <person name="Silverstein K.A.T."/>
            <person name="Henningsen E."/>
            <person name="Hirsch C.D."/>
            <person name="Visser B."/>
            <person name="Pretorius Z.A."/>
            <person name="Steffenson B.J."/>
            <person name="Schwessinger B."/>
            <person name="Dodds P.N."/>
            <person name="Figueroa M."/>
        </authorList>
    </citation>
    <scope>NUCLEOTIDE SEQUENCE [LARGE SCALE GENOMIC DNA]</scope>
    <source>
        <strain evidence="1">21-0</strain>
    </source>
</reference>
<name>A0A5B0NGK2_PUCGR</name>
<proteinExistence type="predicted"/>
<organism evidence="1 2">
    <name type="scientific">Puccinia graminis f. sp. tritici</name>
    <dbReference type="NCBI Taxonomy" id="56615"/>
    <lineage>
        <taxon>Eukaryota</taxon>
        <taxon>Fungi</taxon>
        <taxon>Dikarya</taxon>
        <taxon>Basidiomycota</taxon>
        <taxon>Pucciniomycotina</taxon>
        <taxon>Pucciniomycetes</taxon>
        <taxon>Pucciniales</taxon>
        <taxon>Pucciniaceae</taxon>
        <taxon>Puccinia</taxon>
    </lineage>
</organism>
<evidence type="ECO:0000313" key="2">
    <source>
        <dbReference type="Proteomes" id="UP000324748"/>
    </source>
</evidence>
<evidence type="ECO:0000313" key="1">
    <source>
        <dbReference type="EMBL" id="KAA1087200.1"/>
    </source>
</evidence>
<keyword evidence="2" id="KW-1185">Reference proteome</keyword>
<gene>
    <name evidence="1" type="ORF">PGT21_025225</name>
</gene>
<dbReference type="EMBL" id="VSWC01000105">
    <property type="protein sequence ID" value="KAA1087200.1"/>
    <property type="molecule type" value="Genomic_DNA"/>
</dbReference>
<accession>A0A5B0NGK2</accession>
<comment type="caution">
    <text evidence="1">The sequence shown here is derived from an EMBL/GenBank/DDBJ whole genome shotgun (WGS) entry which is preliminary data.</text>
</comment>